<evidence type="ECO:0000256" key="1">
    <source>
        <dbReference type="ARBA" id="ARBA00022679"/>
    </source>
</evidence>
<dbReference type="PANTHER" id="PTHR43626">
    <property type="entry name" value="ACYL-COA N-ACYLTRANSFERASE"/>
    <property type="match status" value="1"/>
</dbReference>
<evidence type="ECO:0000313" key="5">
    <source>
        <dbReference type="Proteomes" id="UP001164506"/>
    </source>
</evidence>
<keyword evidence="1" id="KW-0808">Transferase</keyword>
<proteinExistence type="predicted"/>
<accession>A0ABY6R485</accession>
<dbReference type="PANTHER" id="PTHR43626:SF4">
    <property type="entry name" value="GCN5-RELATED N-ACETYLTRANSFERASE 2, CHLOROPLASTIC"/>
    <property type="match status" value="1"/>
</dbReference>
<dbReference type="RefSeq" id="WP_267259501.1">
    <property type="nucleotide sequence ID" value="NZ_CP084204.1"/>
</dbReference>
<evidence type="ECO:0000259" key="3">
    <source>
        <dbReference type="PROSITE" id="PS51186"/>
    </source>
</evidence>
<dbReference type="Gene3D" id="3.40.630.30">
    <property type="match status" value="1"/>
</dbReference>
<dbReference type="InterPro" id="IPR045039">
    <property type="entry name" value="NSI-like"/>
</dbReference>
<dbReference type="SUPFAM" id="SSF55729">
    <property type="entry name" value="Acyl-CoA N-acyltransferases (Nat)"/>
    <property type="match status" value="1"/>
</dbReference>
<dbReference type="CDD" id="cd04301">
    <property type="entry name" value="NAT_SF"/>
    <property type="match status" value="1"/>
</dbReference>
<organism evidence="4 5">
    <name type="scientific">Streptomyces tanashiensis</name>
    <dbReference type="NCBI Taxonomy" id="67367"/>
    <lineage>
        <taxon>Bacteria</taxon>
        <taxon>Bacillati</taxon>
        <taxon>Actinomycetota</taxon>
        <taxon>Actinomycetes</taxon>
        <taxon>Kitasatosporales</taxon>
        <taxon>Streptomycetaceae</taxon>
        <taxon>Streptomyces</taxon>
    </lineage>
</organism>
<dbReference type="PROSITE" id="PS51186">
    <property type="entry name" value="GNAT"/>
    <property type="match status" value="1"/>
</dbReference>
<name>A0ABY6R485_9ACTN</name>
<dbReference type="InterPro" id="IPR000182">
    <property type="entry name" value="GNAT_dom"/>
</dbReference>
<keyword evidence="5" id="KW-1185">Reference proteome</keyword>
<dbReference type="InterPro" id="IPR016181">
    <property type="entry name" value="Acyl_CoA_acyltransferase"/>
</dbReference>
<dbReference type="Pfam" id="PF00583">
    <property type="entry name" value="Acetyltransf_1"/>
    <property type="match status" value="1"/>
</dbReference>
<feature type="domain" description="N-acetyltransferase" evidence="3">
    <location>
        <begin position="24"/>
        <end position="159"/>
    </location>
</feature>
<evidence type="ECO:0000256" key="2">
    <source>
        <dbReference type="ARBA" id="ARBA00023315"/>
    </source>
</evidence>
<evidence type="ECO:0000313" key="4">
    <source>
        <dbReference type="EMBL" id="UZX23928.1"/>
    </source>
</evidence>
<dbReference type="EMBL" id="CP084204">
    <property type="protein sequence ID" value="UZX23928.1"/>
    <property type="molecule type" value="Genomic_DNA"/>
</dbReference>
<protein>
    <submittedName>
        <fullName evidence="4">GNAT family N-acetyltransferase</fullName>
    </submittedName>
</protein>
<keyword evidence="2" id="KW-0012">Acyltransferase</keyword>
<dbReference type="GeneID" id="95602945"/>
<dbReference type="Proteomes" id="UP001164506">
    <property type="component" value="Chromosome"/>
</dbReference>
<sequence length="173" mass="18269">MTGAEPAPSPTAEVDTGVDVDTGLDVEADGSLTGDELNTLFHAAWPGHRDTDFGPVLARSLLRVTARRAGRLVGYVNVVGDGGVHAFLLDTTVHPEERRRGLGVTLVRAAAEAARERGADWLHVDYEPHLTAFHERCGFRPTAAGLMALGDLAKADPVKADPVKDGPDGSRDG</sequence>
<reference evidence="4" key="1">
    <citation type="submission" date="2021-09" db="EMBL/GenBank/DDBJ databases">
        <title>Complete genome sequence and metabolic characterization of Streptomyces tanashiensis DSM 731 the producer of antibacterial Kalafungin and diverse secondary metabolites.</title>
        <authorList>
            <person name="Abbasi M.N."/>
            <person name="Anwar M.N."/>
            <person name="Alam K."/>
            <person name="Shoaib M."/>
            <person name="Lin Z."/>
            <person name="Hayat M."/>
            <person name="Ali M.I."/>
            <person name="Malik H.M.T."/>
            <person name="Ahmed I."/>
            <person name="Li A."/>
            <person name="Hailong Wang H."/>
            <person name="Zhang Y."/>
        </authorList>
    </citation>
    <scope>NUCLEOTIDE SEQUENCE</scope>
    <source>
        <strain evidence="4">Kala</strain>
    </source>
</reference>
<gene>
    <name evidence="4" type="ORF">LDH80_25890</name>
</gene>